<evidence type="ECO:0000313" key="1">
    <source>
        <dbReference type="EMBL" id="BAU01391.1"/>
    </source>
</evidence>
<gene>
    <name evidence="1" type="primary">Vigan.11G061500</name>
    <name evidence="1" type="ORF">VIGAN_11061500</name>
</gene>
<accession>A0A0S3T857</accession>
<protein>
    <submittedName>
        <fullName evidence="1">Uncharacterized protein</fullName>
    </submittedName>
</protein>
<reference evidence="1 2" key="1">
    <citation type="journal article" date="2015" name="Sci. Rep.">
        <title>The power of single molecule real-time sequencing technology in the de novo assembly of a eukaryotic genome.</title>
        <authorList>
            <person name="Sakai H."/>
            <person name="Naito K."/>
            <person name="Ogiso-Tanaka E."/>
            <person name="Takahashi Y."/>
            <person name="Iseki K."/>
            <person name="Muto C."/>
            <person name="Satou K."/>
            <person name="Teruya K."/>
            <person name="Shiroma A."/>
            <person name="Shimoji M."/>
            <person name="Hirano T."/>
            <person name="Itoh T."/>
            <person name="Kaga A."/>
            <person name="Tomooka N."/>
        </authorList>
    </citation>
    <scope>NUCLEOTIDE SEQUENCE [LARGE SCALE GENOMIC DNA]</scope>
    <source>
        <strain evidence="2">cv. Shumari</strain>
    </source>
</reference>
<proteinExistence type="predicted"/>
<name>A0A0S3T857_PHAAN</name>
<evidence type="ECO:0000313" key="2">
    <source>
        <dbReference type="Proteomes" id="UP000291084"/>
    </source>
</evidence>
<dbReference type="AlphaFoldDB" id="A0A0S3T857"/>
<dbReference type="Proteomes" id="UP000291084">
    <property type="component" value="Chromosome 11"/>
</dbReference>
<dbReference type="EMBL" id="AP015044">
    <property type="protein sequence ID" value="BAU01391.1"/>
    <property type="molecule type" value="Genomic_DNA"/>
</dbReference>
<keyword evidence="2" id="KW-1185">Reference proteome</keyword>
<sequence>MDLVGGASPTQVISRHTIDWIIKKIKTMERFLLAAPSSLIVAAMPHRTIATAMPHRMIAAAMPPFGWEGGEDAREVMEVRVGGEDGVGLGFEVEERVNVALTPMACLTCEHQLGTSILVQLIPSGA</sequence>
<organism evidence="1 2">
    <name type="scientific">Vigna angularis var. angularis</name>
    <dbReference type="NCBI Taxonomy" id="157739"/>
    <lineage>
        <taxon>Eukaryota</taxon>
        <taxon>Viridiplantae</taxon>
        <taxon>Streptophyta</taxon>
        <taxon>Embryophyta</taxon>
        <taxon>Tracheophyta</taxon>
        <taxon>Spermatophyta</taxon>
        <taxon>Magnoliopsida</taxon>
        <taxon>eudicotyledons</taxon>
        <taxon>Gunneridae</taxon>
        <taxon>Pentapetalae</taxon>
        <taxon>rosids</taxon>
        <taxon>fabids</taxon>
        <taxon>Fabales</taxon>
        <taxon>Fabaceae</taxon>
        <taxon>Papilionoideae</taxon>
        <taxon>50 kb inversion clade</taxon>
        <taxon>NPAAA clade</taxon>
        <taxon>indigoferoid/millettioid clade</taxon>
        <taxon>Phaseoleae</taxon>
        <taxon>Vigna</taxon>
    </lineage>
</organism>